<protein>
    <submittedName>
        <fullName evidence="2">Small nuclear ribonucleoprotein E</fullName>
    </submittedName>
</protein>
<accession>A0AC35U197</accession>
<sequence>MAPQTKKATVLPISIIFRFMQSRKKVSIWLYEDVTHRIEGYILGFDEYMNIVIDDAVERNLKTNVDSPIGRIMLKGDNITVIQDAEGV</sequence>
<name>A0AC35U197_9BILA</name>
<proteinExistence type="predicted"/>
<dbReference type="WBParaSite" id="RSKR_0000607900.1">
    <property type="protein sequence ID" value="RSKR_0000607900.1"/>
    <property type="gene ID" value="RSKR_0000607900"/>
</dbReference>
<reference evidence="2" key="1">
    <citation type="submission" date="2016-11" db="UniProtKB">
        <authorList>
            <consortium name="WormBaseParasite"/>
        </authorList>
    </citation>
    <scope>IDENTIFICATION</scope>
    <source>
        <strain evidence="2">KR3021</strain>
    </source>
</reference>
<organism evidence="1 2">
    <name type="scientific">Rhabditophanes sp. KR3021</name>
    <dbReference type="NCBI Taxonomy" id="114890"/>
    <lineage>
        <taxon>Eukaryota</taxon>
        <taxon>Metazoa</taxon>
        <taxon>Ecdysozoa</taxon>
        <taxon>Nematoda</taxon>
        <taxon>Chromadorea</taxon>
        <taxon>Rhabditida</taxon>
        <taxon>Tylenchina</taxon>
        <taxon>Panagrolaimomorpha</taxon>
        <taxon>Strongyloidoidea</taxon>
        <taxon>Alloionematidae</taxon>
        <taxon>Rhabditophanes</taxon>
    </lineage>
</organism>
<dbReference type="Proteomes" id="UP000095286">
    <property type="component" value="Unplaced"/>
</dbReference>
<evidence type="ECO:0000313" key="2">
    <source>
        <dbReference type="WBParaSite" id="RSKR_0000607900.1"/>
    </source>
</evidence>
<evidence type="ECO:0000313" key="1">
    <source>
        <dbReference type="Proteomes" id="UP000095286"/>
    </source>
</evidence>